<organism evidence="5 6">
    <name type="scientific">Roseovarius nubinhibens</name>
    <dbReference type="NCBI Taxonomy" id="314263"/>
    <lineage>
        <taxon>Bacteria</taxon>
        <taxon>Pseudomonadati</taxon>
        <taxon>Pseudomonadota</taxon>
        <taxon>Alphaproteobacteria</taxon>
        <taxon>Rhodobacterales</taxon>
        <taxon>Roseobacteraceae</taxon>
        <taxon>Roseovarius</taxon>
    </lineage>
</organism>
<keyword evidence="1" id="KW-0805">Transcription regulation</keyword>
<dbReference type="GO" id="GO:0006355">
    <property type="term" value="P:regulation of DNA-templated transcription"/>
    <property type="evidence" value="ECO:0007669"/>
    <property type="project" value="InterPro"/>
</dbReference>
<keyword evidence="2" id="KW-0238">DNA-binding</keyword>
<accession>A0A348W8R2</accession>
<comment type="caution">
    <text evidence="5">The sequence shown here is derived from an EMBL/GenBank/DDBJ whole genome shotgun (WGS) entry which is preliminary data.</text>
</comment>
<dbReference type="SMART" id="SM00421">
    <property type="entry name" value="HTH_LUXR"/>
    <property type="match status" value="1"/>
</dbReference>
<dbReference type="GO" id="GO:0003677">
    <property type="term" value="F:DNA binding"/>
    <property type="evidence" value="ECO:0007669"/>
    <property type="project" value="UniProtKB-KW"/>
</dbReference>
<dbReference type="Proteomes" id="UP000264719">
    <property type="component" value="Unassembled WGS sequence"/>
</dbReference>
<dbReference type="AlphaFoldDB" id="A0A348W8R2"/>
<dbReference type="RefSeq" id="WP_009812282.1">
    <property type="nucleotide sequence ID" value="NZ_CAXAXR010000010.1"/>
</dbReference>
<dbReference type="PROSITE" id="PS00622">
    <property type="entry name" value="HTH_LUXR_1"/>
    <property type="match status" value="1"/>
</dbReference>
<dbReference type="Gene3D" id="3.30.450.20">
    <property type="entry name" value="PAS domain"/>
    <property type="match status" value="1"/>
</dbReference>
<dbReference type="Pfam" id="PF00196">
    <property type="entry name" value="GerE"/>
    <property type="match status" value="1"/>
</dbReference>
<protein>
    <submittedName>
        <fullName evidence="5">Helix-turn-helix transcriptional regulator</fullName>
    </submittedName>
</protein>
<feature type="domain" description="HTH luxR-type" evidence="4">
    <location>
        <begin position="115"/>
        <end position="180"/>
    </location>
</feature>
<dbReference type="InterPro" id="IPR035965">
    <property type="entry name" value="PAS-like_dom_sf"/>
</dbReference>
<dbReference type="EMBL" id="DMVW01000039">
    <property type="protein sequence ID" value="HAR50924.1"/>
    <property type="molecule type" value="Genomic_DNA"/>
</dbReference>
<proteinExistence type="predicted"/>
<dbReference type="InterPro" id="IPR000792">
    <property type="entry name" value="Tscrpt_reg_LuxR_C"/>
</dbReference>
<keyword evidence="3" id="KW-0804">Transcription</keyword>
<evidence type="ECO:0000313" key="5">
    <source>
        <dbReference type="EMBL" id="HAR50924.1"/>
    </source>
</evidence>
<dbReference type="InterPro" id="IPR036388">
    <property type="entry name" value="WH-like_DNA-bd_sf"/>
</dbReference>
<reference evidence="5 6" key="1">
    <citation type="journal article" date="2018" name="Nat. Biotechnol.">
        <title>A standardized bacterial taxonomy based on genome phylogeny substantially revises the tree of life.</title>
        <authorList>
            <person name="Parks D.H."/>
            <person name="Chuvochina M."/>
            <person name="Waite D.W."/>
            <person name="Rinke C."/>
            <person name="Skarshewski A."/>
            <person name="Chaumeil P.A."/>
            <person name="Hugenholtz P."/>
        </authorList>
    </citation>
    <scope>NUCLEOTIDE SEQUENCE [LARGE SCALE GENOMIC DNA]</scope>
    <source>
        <strain evidence="5">UBA9169</strain>
    </source>
</reference>
<sequence>MDSLNDIAFTHAPTGLVVLENRIIRLCNLQFARTFIGTPADFINIPLAHYYPSIEDYRRIGERSLEAMQRTGRYNDERIMKRSDGSLFWCRVRGQSVTPDDPFRRGVWSFADLSEERPIVALTQREREIAILTARGMTSKEVGLELGLSYRTIEVYRARLLKKFSARNLAELVAKLSGMPH</sequence>
<dbReference type="SUPFAM" id="SSF55785">
    <property type="entry name" value="PYP-like sensor domain (PAS domain)"/>
    <property type="match status" value="1"/>
</dbReference>
<dbReference type="CDD" id="cd06170">
    <property type="entry name" value="LuxR_C_like"/>
    <property type="match status" value="1"/>
</dbReference>
<evidence type="ECO:0000256" key="2">
    <source>
        <dbReference type="ARBA" id="ARBA00023125"/>
    </source>
</evidence>
<dbReference type="PROSITE" id="PS50043">
    <property type="entry name" value="HTH_LUXR_2"/>
    <property type="match status" value="1"/>
</dbReference>
<evidence type="ECO:0000313" key="6">
    <source>
        <dbReference type="Proteomes" id="UP000264719"/>
    </source>
</evidence>
<dbReference type="InterPro" id="IPR016032">
    <property type="entry name" value="Sig_transdc_resp-reg_C-effctor"/>
</dbReference>
<dbReference type="InterPro" id="IPR000014">
    <property type="entry name" value="PAS"/>
</dbReference>
<evidence type="ECO:0000256" key="3">
    <source>
        <dbReference type="ARBA" id="ARBA00023163"/>
    </source>
</evidence>
<dbReference type="PANTHER" id="PTHR44688">
    <property type="entry name" value="DNA-BINDING TRANSCRIPTIONAL ACTIVATOR DEVR_DOSR"/>
    <property type="match status" value="1"/>
</dbReference>
<evidence type="ECO:0000259" key="4">
    <source>
        <dbReference type="PROSITE" id="PS50043"/>
    </source>
</evidence>
<dbReference type="PANTHER" id="PTHR44688:SF16">
    <property type="entry name" value="DNA-BINDING TRANSCRIPTIONAL ACTIVATOR DEVR_DOSR"/>
    <property type="match status" value="1"/>
</dbReference>
<gene>
    <name evidence="5" type="ORF">DCS45_03465</name>
</gene>
<dbReference type="Gene3D" id="1.10.10.10">
    <property type="entry name" value="Winged helix-like DNA-binding domain superfamily/Winged helix DNA-binding domain"/>
    <property type="match status" value="1"/>
</dbReference>
<dbReference type="PRINTS" id="PR00038">
    <property type="entry name" value="HTHLUXR"/>
</dbReference>
<dbReference type="SUPFAM" id="SSF46894">
    <property type="entry name" value="C-terminal effector domain of the bipartite response regulators"/>
    <property type="match status" value="1"/>
</dbReference>
<evidence type="ECO:0000256" key="1">
    <source>
        <dbReference type="ARBA" id="ARBA00023015"/>
    </source>
</evidence>
<name>A0A348W8R2_9RHOB</name>
<dbReference type="CDD" id="cd00130">
    <property type="entry name" value="PAS"/>
    <property type="match status" value="1"/>
</dbReference>